<evidence type="ECO:0000256" key="5">
    <source>
        <dbReference type="ARBA" id="ARBA00023136"/>
    </source>
</evidence>
<accession>A0ABS3KI13</accession>
<keyword evidence="4 6" id="KW-1133">Transmembrane helix</keyword>
<protein>
    <submittedName>
        <fullName evidence="7">Flippase-like domain-containing protein</fullName>
    </submittedName>
</protein>
<evidence type="ECO:0000256" key="6">
    <source>
        <dbReference type="SAM" id="Phobius"/>
    </source>
</evidence>
<keyword evidence="2" id="KW-1003">Cell membrane</keyword>
<comment type="subcellular location">
    <subcellularLocation>
        <location evidence="1">Cell membrane</location>
        <topology evidence="1">Multi-pass membrane protein</topology>
    </subcellularLocation>
</comment>
<reference evidence="7 8" key="1">
    <citation type="submission" date="2020-09" db="EMBL/GenBank/DDBJ databases">
        <title>Roseomonas.</title>
        <authorList>
            <person name="Zhu W."/>
        </authorList>
    </citation>
    <scope>NUCLEOTIDE SEQUENCE [LARGE SCALE GENOMIC DNA]</scope>
    <source>
        <strain evidence="7 8">1311</strain>
    </source>
</reference>
<dbReference type="Pfam" id="PF03706">
    <property type="entry name" value="LPG_synthase_TM"/>
    <property type="match status" value="1"/>
</dbReference>
<feature type="transmembrane region" description="Helical" evidence="6">
    <location>
        <begin position="120"/>
        <end position="139"/>
    </location>
</feature>
<evidence type="ECO:0000256" key="2">
    <source>
        <dbReference type="ARBA" id="ARBA00022475"/>
    </source>
</evidence>
<dbReference type="PANTHER" id="PTHR39087">
    <property type="entry name" value="UPF0104 MEMBRANE PROTEIN MJ1595"/>
    <property type="match status" value="1"/>
</dbReference>
<dbReference type="EMBL" id="JACTNF010000042">
    <property type="protein sequence ID" value="MBO1077101.1"/>
    <property type="molecule type" value="Genomic_DNA"/>
</dbReference>
<sequence>MIRSYLPGLLVGLSIAIALIATNDPASIGHLLLQAGWWMPLVVGLYVTQILASAQAWAPLIDDPRRPGLMALARIRWIRGAINALLPVVGELVRAQLLARKGVAQLRVIASVAADLGTEMASQIAFSLLGLAVLLLIPHQGGGDTLYWAIMGIVLGAGITGSFMAAQRWGLFRLVESMLPKLAARLGRASPGDLFGLHETVVRLYREPARFWRSGAWHSLSWLLGVLETWAALYALGVQASLAEALVIESLGQAIRSAGFFIPGTLGVQEGGYVLICALFGIPPDKAIALALIRRLRDILLGVPGLIAWRLGAAAGPKPEGNLEVSHDR</sequence>
<evidence type="ECO:0000313" key="7">
    <source>
        <dbReference type="EMBL" id="MBO1077101.1"/>
    </source>
</evidence>
<organism evidence="7 8">
    <name type="scientific">Roseomonas marmotae</name>
    <dbReference type="NCBI Taxonomy" id="2768161"/>
    <lineage>
        <taxon>Bacteria</taxon>
        <taxon>Pseudomonadati</taxon>
        <taxon>Pseudomonadota</taxon>
        <taxon>Alphaproteobacteria</taxon>
        <taxon>Acetobacterales</taxon>
        <taxon>Roseomonadaceae</taxon>
        <taxon>Roseomonas</taxon>
    </lineage>
</organism>
<keyword evidence="5 6" id="KW-0472">Membrane</keyword>
<gene>
    <name evidence="7" type="ORF">IAI60_21060</name>
</gene>
<comment type="caution">
    <text evidence="7">The sequence shown here is derived from an EMBL/GenBank/DDBJ whole genome shotgun (WGS) entry which is preliminary data.</text>
</comment>
<feature type="transmembrane region" description="Helical" evidence="6">
    <location>
        <begin position="6"/>
        <end position="23"/>
    </location>
</feature>
<dbReference type="NCBIfam" id="TIGR03476">
    <property type="entry name" value="HpnL"/>
    <property type="match status" value="1"/>
</dbReference>
<proteinExistence type="predicted"/>
<dbReference type="Proteomes" id="UP001518990">
    <property type="component" value="Unassembled WGS sequence"/>
</dbReference>
<evidence type="ECO:0000256" key="1">
    <source>
        <dbReference type="ARBA" id="ARBA00004651"/>
    </source>
</evidence>
<feature type="transmembrane region" description="Helical" evidence="6">
    <location>
        <begin position="145"/>
        <end position="166"/>
    </location>
</feature>
<dbReference type="RefSeq" id="WP_207450945.1">
    <property type="nucleotide sequence ID" value="NZ_CP061094.1"/>
</dbReference>
<dbReference type="InterPro" id="IPR022791">
    <property type="entry name" value="L-PG_synthase/AglD"/>
</dbReference>
<evidence type="ECO:0000256" key="4">
    <source>
        <dbReference type="ARBA" id="ARBA00022989"/>
    </source>
</evidence>
<feature type="transmembrane region" description="Helical" evidence="6">
    <location>
        <begin position="35"/>
        <end position="57"/>
    </location>
</feature>
<evidence type="ECO:0000313" key="8">
    <source>
        <dbReference type="Proteomes" id="UP001518990"/>
    </source>
</evidence>
<dbReference type="PANTHER" id="PTHR39087:SF2">
    <property type="entry name" value="UPF0104 MEMBRANE PROTEIN MJ1595"/>
    <property type="match status" value="1"/>
</dbReference>
<keyword evidence="3 6" id="KW-0812">Transmembrane</keyword>
<feature type="transmembrane region" description="Helical" evidence="6">
    <location>
        <begin position="77"/>
        <end position="99"/>
    </location>
</feature>
<keyword evidence="8" id="KW-1185">Reference proteome</keyword>
<evidence type="ECO:0000256" key="3">
    <source>
        <dbReference type="ARBA" id="ARBA00022692"/>
    </source>
</evidence>
<name>A0ABS3KI13_9PROT</name>